<dbReference type="PROSITE" id="PS00123">
    <property type="entry name" value="ALKALINE_PHOSPHATASE"/>
    <property type="match status" value="1"/>
</dbReference>
<keyword evidence="5 8" id="KW-0862">Zinc</keyword>
<feature type="binding site" evidence="8">
    <location>
        <position position="281"/>
    </location>
    <ligand>
        <name>Mg(2+)</name>
        <dbReference type="ChEBI" id="CHEBI:18420"/>
    </ligand>
</feature>
<dbReference type="EMBL" id="FMUS01000006">
    <property type="protein sequence ID" value="SCY30382.1"/>
    <property type="molecule type" value="Genomic_DNA"/>
</dbReference>
<dbReference type="RefSeq" id="WP_242876922.1">
    <property type="nucleotide sequence ID" value="NZ_FMUS01000006.1"/>
</dbReference>
<keyword evidence="6 8" id="KW-0460">Magnesium</keyword>
<feature type="binding site" evidence="8">
    <location>
        <position position="159"/>
    </location>
    <ligand>
        <name>Mg(2+)</name>
        <dbReference type="ChEBI" id="CHEBI:18420"/>
    </ligand>
</feature>
<evidence type="ECO:0000256" key="6">
    <source>
        <dbReference type="ARBA" id="ARBA00022842"/>
    </source>
</evidence>
<evidence type="ECO:0000313" key="11">
    <source>
        <dbReference type="Proteomes" id="UP000198636"/>
    </source>
</evidence>
<evidence type="ECO:0000256" key="8">
    <source>
        <dbReference type="PIRSR" id="PIRSR601952-2"/>
    </source>
</evidence>
<name>A0A1G5ETS8_9FIRM</name>
<dbReference type="PANTHER" id="PTHR11596:SF5">
    <property type="entry name" value="ALKALINE PHOSPHATASE"/>
    <property type="match status" value="1"/>
</dbReference>
<evidence type="ECO:0000256" key="2">
    <source>
        <dbReference type="ARBA" id="ARBA00022553"/>
    </source>
</evidence>
<dbReference type="PRINTS" id="PR00113">
    <property type="entry name" value="ALKPHPHTASE"/>
</dbReference>
<dbReference type="InterPro" id="IPR017850">
    <property type="entry name" value="Alkaline_phosphatase_core_sf"/>
</dbReference>
<dbReference type="Gene3D" id="3.40.720.10">
    <property type="entry name" value="Alkaline Phosphatase, subunit A"/>
    <property type="match status" value="1"/>
</dbReference>
<feature type="binding site" evidence="8">
    <location>
        <position position="54"/>
    </location>
    <ligand>
        <name>Zn(2+)</name>
        <dbReference type="ChEBI" id="CHEBI:29105"/>
        <label>2</label>
    </ligand>
</feature>
<evidence type="ECO:0000256" key="5">
    <source>
        <dbReference type="ARBA" id="ARBA00022833"/>
    </source>
</evidence>
<reference evidence="10 11" key="1">
    <citation type="submission" date="2016-10" db="EMBL/GenBank/DDBJ databases">
        <authorList>
            <person name="de Groot N.N."/>
        </authorList>
    </citation>
    <scope>NUCLEOTIDE SEQUENCE [LARGE SCALE GENOMIC DNA]</scope>
    <source>
        <strain evidence="10 11">DSM 18978</strain>
    </source>
</reference>
<dbReference type="GO" id="GO:0046872">
    <property type="term" value="F:metal ion binding"/>
    <property type="evidence" value="ECO:0007669"/>
    <property type="project" value="UniProtKB-KW"/>
</dbReference>
<feature type="binding site" evidence="8">
    <location>
        <position position="330"/>
    </location>
    <ligand>
        <name>Zn(2+)</name>
        <dbReference type="ChEBI" id="CHEBI:29105"/>
        <label>2</label>
    </ligand>
</feature>
<feature type="binding site" evidence="8">
    <location>
        <position position="469"/>
    </location>
    <ligand>
        <name>Zn(2+)</name>
        <dbReference type="ChEBI" id="CHEBI:29105"/>
        <label>2</label>
    </ligand>
</feature>
<dbReference type="SMART" id="SM00098">
    <property type="entry name" value="alkPPc"/>
    <property type="match status" value="1"/>
</dbReference>
<evidence type="ECO:0000256" key="3">
    <source>
        <dbReference type="ARBA" id="ARBA00022723"/>
    </source>
</evidence>
<proteinExistence type="inferred from homology"/>
<comment type="cofactor">
    <cofactor evidence="8">
        <name>Mg(2+)</name>
        <dbReference type="ChEBI" id="CHEBI:18420"/>
    </cofactor>
    <text evidence="8">Binds 1 Mg(2+) ion.</text>
</comment>
<protein>
    <submittedName>
        <fullName evidence="10">Alkaline phosphatase</fullName>
    </submittedName>
</protein>
<comment type="cofactor">
    <cofactor evidence="8">
        <name>Zn(2+)</name>
        <dbReference type="ChEBI" id="CHEBI:29105"/>
    </cofactor>
    <text evidence="8">Binds 2 Zn(2+) ions.</text>
</comment>
<dbReference type="GO" id="GO:0004035">
    <property type="term" value="F:alkaline phosphatase activity"/>
    <property type="evidence" value="ECO:0007669"/>
    <property type="project" value="TreeGrafter"/>
</dbReference>
<keyword evidence="4" id="KW-0378">Hydrolase</keyword>
<feature type="binding site" evidence="8">
    <location>
        <position position="54"/>
    </location>
    <ligand>
        <name>Mg(2+)</name>
        <dbReference type="ChEBI" id="CHEBI:18420"/>
    </ligand>
</feature>
<dbReference type="AlphaFoldDB" id="A0A1G5ETS8"/>
<sequence length="506" mass="55691">MFNLKKRLGIILSIALALALCVGFMGDSIATNNNHANNTYNGKAPKYVFLFIGDGMSFPQIASAEMYLGQKNGKEAISSEYLSFSKFPAAGTALTFDAESFIPDSASTATSLATGEKTLGGVINMDVTKQIEFTPITEKLKAQGKKIGIVTSVPITHATPACFYAKVPHRNMAYEIGLQLADSGFDYFAGGSFDQPTGKGKDQEHILDIVRSKGYNVVNTKEEILELNSKSGKTVAISPVLDGNAMTYEIDRKPDELALSDFVKKGIEVLHNKNGFFMMVESGKIDWAGHANDAAASIHDTIQFSKAIDEAIEFYNKYPNDTLIIVTGDHECGGMTIGFAGTGYETFFNKIDRVTMSQTEFNKIVKVFKENTTKDKAKLSDLFEDIKNAYGLIAPTDEDAQKEENKSMVLTAYEIKRLEDALKQTMRDVDNRIYTDQEKVMYGSYEPLSITLTHILNNKAGIDYTSFSHTGLPVPVYAIGVGHELFNGYYDNTDINKKIEAITKVK</sequence>
<keyword evidence="3 8" id="KW-0479">Metal-binding</keyword>
<dbReference type="Pfam" id="PF00245">
    <property type="entry name" value="Alk_phosphatase"/>
    <property type="match status" value="1"/>
</dbReference>
<feature type="binding site" evidence="8">
    <location>
        <position position="286"/>
    </location>
    <ligand>
        <name>Zn(2+)</name>
        <dbReference type="ChEBI" id="CHEBI:29105"/>
        <label>2</label>
    </ligand>
</feature>
<feature type="binding site" evidence="8">
    <location>
        <position position="329"/>
    </location>
    <ligand>
        <name>Zn(2+)</name>
        <dbReference type="ChEBI" id="CHEBI:29105"/>
        <label>2</label>
    </ligand>
</feature>
<organism evidence="10 11">
    <name type="scientific">Alkaliphilus peptidifermentans DSM 18978</name>
    <dbReference type="NCBI Taxonomy" id="1120976"/>
    <lineage>
        <taxon>Bacteria</taxon>
        <taxon>Bacillati</taxon>
        <taxon>Bacillota</taxon>
        <taxon>Clostridia</taxon>
        <taxon>Peptostreptococcales</taxon>
        <taxon>Natronincolaceae</taxon>
        <taxon>Alkaliphilus</taxon>
    </lineage>
</organism>
<dbReference type="Gene3D" id="1.10.60.40">
    <property type="match status" value="1"/>
</dbReference>
<feature type="active site" description="Phosphoserine intermediate" evidence="7">
    <location>
        <position position="105"/>
    </location>
</feature>
<dbReference type="InterPro" id="IPR001952">
    <property type="entry name" value="Alkaline_phosphatase"/>
</dbReference>
<keyword evidence="11" id="KW-1185">Reference proteome</keyword>
<keyword evidence="2" id="KW-0597">Phosphoprotein</keyword>
<evidence type="ECO:0000256" key="1">
    <source>
        <dbReference type="ARBA" id="ARBA00005984"/>
    </source>
</evidence>
<gene>
    <name evidence="10" type="ORF">SAMN03080606_01225</name>
</gene>
<evidence type="ECO:0000256" key="4">
    <source>
        <dbReference type="ARBA" id="ARBA00022801"/>
    </source>
</evidence>
<feature type="binding site" evidence="8">
    <location>
        <position position="290"/>
    </location>
    <ligand>
        <name>Zn(2+)</name>
        <dbReference type="ChEBI" id="CHEBI:29105"/>
        <label>2</label>
    </ligand>
</feature>
<dbReference type="SUPFAM" id="SSF53649">
    <property type="entry name" value="Alkaline phosphatase-like"/>
    <property type="match status" value="1"/>
</dbReference>
<comment type="similarity">
    <text evidence="1 9">Belongs to the alkaline phosphatase family.</text>
</comment>
<evidence type="ECO:0000256" key="9">
    <source>
        <dbReference type="RuleBase" id="RU003946"/>
    </source>
</evidence>
<accession>A0A1G5ETS8</accession>
<evidence type="ECO:0000256" key="7">
    <source>
        <dbReference type="PIRSR" id="PIRSR601952-1"/>
    </source>
</evidence>
<dbReference type="CDD" id="cd16012">
    <property type="entry name" value="ALP"/>
    <property type="match status" value="1"/>
</dbReference>
<dbReference type="InterPro" id="IPR018299">
    <property type="entry name" value="Alkaline_phosphatase_AS"/>
</dbReference>
<evidence type="ECO:0000313" key="10">
    <source>
        <dbReference type="EMBL" id="SCY30382.1"/>
    </source>
</evidence>
<dbReference type="STRING" id="1120976.SAMN03080606_01225"/>
<dbReference type="PANTHER" id="PTHR11596">
    <property type="entry name" value="ALKALINE PHOSPHATASE"/>
    <property type="match status" value="1"/>
</dbReference>
<dbReference type="Proteomes" id="UP000198636">
    <property type="component" value="Unassembled WGS sequence"/>
</dbReference>
<feature type="binding site" evidence="8">
    <location>
        <position position="157"/>
    </location>
    <ligand>
        <name>Mg(2+)</name>
        <dbReference type="ChEBI" id="CHEBI:18420"/>
    </ligand>
</feature>